<keyword evidence="4" id="KW-1185">Reference proteome</keyword>
<evidence type="ECO:0000256" key="1">
    <source>
        <dbReference type="SAM" id="MobiDB-lite"/>
    </source>
</evidence>
<evidence type="ECO:0000256" key="2">
    <source>
        <dbReference type="SAM" id="Phobius"/>
    </source>
</evidence>
<evidence type="ECO:0000313" key="4">
    <source>
        <dbReference type="Proteomes" id="UP000295146"/>
    </source>
</evidence>
<feature type="region of interest" description="Disordered" evidence="1">
    <location>
        <begin position="79"/>
        <end position="99"/>
    </location>
</feature>
<gene>
    <name evidence="3" type="ORF">EV653_6845</name>
</gene>
<evidence type="ECO:0000313" key="3">
    <source>
        <dbReference type="EMBL" id="TDW66813.1"/>
    </source>
</evidence>
<dbReference type="EMBL" id="SODP01000003">
    <property type="protein sequence ID" value="TDW66813.1"/>
    <property type="molecule type" value="Genomic_DNA"/>
</dbReference>
<sequence>MHGLTSHHDAAMAKPDAPMVMAHAQPAGVHVAPADEMHDMGSACLAVLTGLVLLLALLLGLRSLLVWRAVALPSVLERPAAGERSPPTMDFSSLGVLRI</sequence>
<feature type="transmembrane region" description="Helical" evidence="2">
    <location>
        <begin position="40"/>
        <end position="61"/>
    </location>
</feature>
<dbReference type="AlphaFoldDB" id="A0A4R8C021"/>
<accession>A0A4R8C021</accession>
<protein>
    <submittedName>
        <fullName evidence="3">Uncharacterized protein</fullName>
    </submittedName>
</protein>
<reference evidence="3 4" key="1">
    <citation type="submission" date="2019-03" db="EMBL/GenBank/DDBJ databases">
        <title>Genomic Encyclopedia of Type Strains, Phase III (KMG-III): the genomes of soil and plant-associated and newly described type strains.</title>
        <authorList>
            <person name="Whitman W."/>
        </authorList>
    </citation>
    <scope>NUCLEOTIDE SEQUENCE [LARGE SCALE GENOMIC DNA]</scope>
    <source>
        <strain evidence="3 4">VKM Ac-2573</strain>
    </source>
</reference>
<keyword evidence="2" id="KW-0812">Transmembrane</keyword>
<dbReference type="Proteomes" id="UP000295146">
    <property type="component" value="Unassembled WGS sequence"/>
</dbReference>
<organism evidence="3 4">
    <name type="scientific">Kribbella pratensis</name>
    <dbReference type="NCBI Taxonomy" id="2512112"/>
    <lineage>
        <taxon>Bacteria</taxon>
        <taxon>Bacillati</taxon>
        <taxon>Actinomycetota</taxon>
        <taxon>Actinomycetes</taxon>
        <taxon>Propionibacteriales</taxon>
        <taxon>Kribbellaceae</taxon>
        <taxon>Kribbella</taxon>
    </lineage>
</organism>
<keyword evidence="2" id="KW-1133">Transmembrane helix</keyword>
<keyword evidence="2" id="KW-0472">Membrane</keyword>
<proteinExistence type="predicted"/>
<name>A0A4R8C021_9ACTN</name>
<comment type="caution">
    <text evidence="3">The sequence shown here is derived from an EMBL/GenBank/DDBJ whole genome shotgun (WGS) entry which is preliminary data.</text>
</comment>